<reference evidence="1 2" key="1">
    <citation type="submission" date="2020-06" db="EMBL/GenBank/DDBJ databases">
        <title>Rheinheimera sp. nov., a marine bacterium isolated from coastal.</title>
        <authorList>
            <person name="Yu Q."/>
            <person name="Qi Y."/>
            <person name="Pu J."/>
        </authorList>
    </citation>
    <scope>NUCLEOTIDE SEQUENCE [LARGE SCALE GENOMIC DNA]</scope>
    <source>
        <strain evidence="1 2">YQF-2</strain>
    </source>
</reference>
<dbReference type="Pfam" id="PF19669">
    <property type="entry name" value="DUF6172"/>
    <property type="match status" value="1"/>
</dbReference>
<organism evidence="1 2">
    <name type="scientific">Rheinheimera lutimaris</name>
    <dbReference type="NCBI Taxonomy" id="2740584"/>
    <lineage>
        <taxon>Bacteria</taxon>
        <taxon>Pseudomonadati</taxon>
        <taxon>Pseudomonadota</taxon>
        <taxon>Gammaproteobacteria</taxon>
        <taxon>Chromatiales</taxon>
        <taxon>Chromatiaceae</taxon>
        <taxon>Rheinheimera</taxon>
    </lineage>
</organism>
<dbReference type="EMBL" id="JABSOD010000006">
    <property type="protein sequence ID" value="NRQ42391.1"/>
    <property type="molecule type" value="Genomic_DNA"/>
</dbReference>
<keyword evidence="2" id="KW-1185">Reference proteome</keyword>
<proteinExistence type="predicted"/>
<dbReference type="AlphaFoldDB" id="A0A7Y5EIJ9"/>
<dbReference type="InterPro" id="IPR046170">
    <property type="entry name" value="DUF6172"/>
</dbReference>
<dbReference type="Proteomes" id="UP000523161">
    <property type="component" value="Unassembled WGS sequence"/>
</dbReference>
<sequence>MKKTIALTHPKLTPARLVDAVKYDIKKYLNRERRKSLPDGTDYWTFDCRFGATEEVAETIFTSEINKHIDAAVAQELPAFYIEILARACKHKPRPAAPAADNAEDDGE</sequence>
<dbReference type="RefSeq" id="WP_173500640.1">
    <property type="nucleotide sequence ID" value="NZ_JABSOD010000006.1"/>
</dbReference>
<evidence type="ECO:0000313" key="1">
    <source>
        <dbReference type="EMBL" id="NRQ42391.1"/>
    </source>
</evidence>
<evidence type="ECO:0000313" key="2">
    <source>
        <dbReference type="Proteomes" id="UP000523161"/>
    </source>
</evidence>
<comment type="caution">
    <text evidence="1">The sequence shown here is derived from an EMBL/GenBank/DDBJ whole genome shotgun (WGS) entry which is preliminary data.</text>
</comment>
<name>A0A7Y5EIJ9_9GAMM</name>
<gene>
    <name evidence="1" type="ORF">HRH59_07375</name>
</gene>
<accession>A0A7Y5EIJ9</accession>
<protein>
    <submittedName>
        <fullName evidence="1">Uncharacterized protein</fullName>
    </submittedName>
</protein>